<evidence type="ECO:0000313" key="3">
    <source>
        <dbReference type="Proteomes" id="UP000291343"/>
    </source>
</evidence>
<dbReference type="InParanoid" id="A0A482WFF5"/>
<gene>
    <name evidence="2" type="ORF">LSTR_LSTR009464</name>
</gene>
<reference evidence="2 3" key="1">
    <citation type="journal article" date="2017" name="Gigascience">
        <title>Genome sequence of the small brown planthopper, Laodelphax striatellus.</title>
        <authorList>
            <person name="Zhu J."/>
            <person name="Jiang F."/>
            <person name="Wang X."/>
            <person name="Yang P."/>
            <person name="Bao Y."/>
            <person name="Zhao W."/>
            <person name="Wang W."/>
            <person name="Lu H."/>
            <person name="Wang Q."/>
            <person name="Cui N."/>
            <person name="Li J."/>
            <person name="Chen X."/>
            <person name="Luo L."/>
            <person name="Yu J."/>
            <person name="Kang L."/>
            <person name="Cui F."/>
        </authorList>
    </citation>
    <scope>NUCLEOTIDE SEQUENCE [LARGE SCALE GENOMIC DNA]</scope>
    <source>
        <strain evidence="2">Lst14</strain>
    </source>
</reference>
<keyword evidence="3" id="KW-1185">Reference proteome</keyword>
<dbReference type="Proteomes" id="UP000291343">
    <property type="component" value="Unassembled WGS sequence"/>
</dbReference>
<feature type="compositionally biased region" description="Low complexity" evidence="1">
    <location>
        <begin position="26"/>
        <end position="48"/>
    </location>
</feature>
<feature type="compositionally biased region" description="Basic residues" evidence="1">
    <location>
        <begin position="68"/>
        <end position="78"/>
    </location>
</feature>
<accession>A0A482WFF5</accession>
<feature type="region of interest" description="Disordered" evidence="1">
    <location>
        <begin position="1"/>
        <end position="91"/>
    </location>
</feature>
<evidence type="ECO:0000256" key="1">
    <source>
        <dbReference type="SAM" id="MobiDB-lite"/>
    </source>
</evidence>
<dbReference type="OrthoDB" id="6607672at2759"/>
<protein>
    <submittedName>
        <fullName evidence="2">Uncharacterized protein</fullName>
    </submittedName>
</protein>
<dbReference type="AlphaFoldDB" id="A0A482WFF5"/>
<proteinExistence type="predicted"/>
<name>A0A482WFF5_LAOST</name>
<evidence type="ECO:0000313" key="2">
    <source>
        <dbReference type="EMBL" id="RZF32275.1"/>
    </source>
</evidence>
<sequence>MQPSSFGSSLQQPRQSREHQLGAYLASPAAASFASPAAANYQQPQQQQDTRLKSPIVVQGVVQEPKERRRRQGHHHHQGVTGPVHTFQKTDKHAHYKWGVRHHVGHEYAGR</sequence>
<comment type="caution">
    <text evidence="2">The sequence shown here is derived from an EMBL/GenBank/DDBJ whole genome shotgun (WGS) entry which is preliminary data.</text>
</comment>
<organism evidence="2 3">
    <name type="scientific">Laodelphax striatellus</name>
    <name type="common">Small brown planthopper</name>
    <name type="synonym">Delphax striatella</name>
    <dbReference type="NCBI Taxonomy" id="195883"/>
    <lineage>
        <taxon>Eukaryota</taxon>
        <taxon>Metazoa</taxon>
        <taxon>Ecdysozoa</taxon>
        <taxon>Arthropoda</taxon>
        <taxon>Hexapoda</taxon>
        <taxon>Insecta</taxon>
        <taxon>Pterygota</taxon>
        <taxon>Neoptera</taxon>
        <taxon>Paraneoptera</taxon>
        <taxon>Hemiptera</taxon>
        <taxon>Auchenorrhyncha</taxon>
        <taxon>Fulgoroidea</taxon>
        <taxon>Delphacidae</taxon>
        <taxon>Criomorphinae</taxon>
        <taxon>Laodelphax</taxon>
    </lineage>
</organism>
<feature type="compositionally biased region" description="Polar residues" evidence="1">
    <location>
        <begin position="1"/>
        <end position="14"/>
    </location>
</feature>
<dbReference type="EMBL" id="QKKF02037369">
    <property type="protein sequence ID" value="RZF32275.1"/>
    <property type="molecule type" value="Genomic_DNA"/>
</dbReference>